<comment type="caution">
    <text evidence="2">The sequence shown here is derived from an EMBL/GenBank/DDBJ whole genome shotgun (WGS) entry which is preliminary data.</text>
</comment>
<dbReference type="Proteomes" id="UP001177023">
    <property type="component" value="Unassembled WGS sequence"/>
</dbReference>
<dbReference type="EMBL" id="CATQJA010001799">
    <property type="protein sequence ID" value="CAJ0568706.1"/>
    <property type="molecule type" value="Genomic_DNA"/>
</dbReference>
<feature type="chain" id="PRO_5041379256" evidence="1">
    <location>
        <begin position="37"/>
        <end position="112"/>
    </location>
</feature>
<feature type="signal peptide" evidence="1">
    <location>
        <begin position="1"/>
        <end position="36"/>
    </location>
</feature>
<proteinExistence type="predicted"/>
<sequence>MHQPALTQFLNGILHTRNGLMLVWPLLWFLAELSLGELPKWRIQRSCVPCAAVYEPFCAVVEVNGVSTGYCLSTREVFQLACGGFIPAGFLSYDDVISTGMQACDDERIHMV</sequence>
<accession>A0AA36FV61</accession>
<evidence type="ECO:0000313" key="3">
    <source>
        <dbReference type="Proteomes" id="UP001177023"/>
    </source>
</evidence>
<dbReference type="AlphaFoldDB" id="A0AA36FV61"/>
<name>A0AA36FV61_9BILA</name>
<evidence type="ECO:0000256" key="1">
    <source>
        <dbReference type="SAM" id="SignalP"/>
    </source>
</evidence>
<protein>
    <submittedName>
        <fullName evidence="2">Uncharacterized protein</fullName>
    </submittedName>
</protein>
<organism evidence="2 3">
    <name type="scientific">Mesorhabditis spiculigera</name>
    <dbReference type="NCBI Taxonomy" id="96644"/>
    <lineage>
        <taxon>Eukaryota</taxon>
        <taxon>Metazoa</taxon>
        <taxon>Ecdysozoa</taxon>
        <taxon>Nematoda</taxon>
        <taxon>Chromadorea</taxon>
        <taxon>Rhabditida</taxon>
        <taxon>Rhabditina</taxon>
        <taxon>Rhabditomorpha</taxon>
        <taxon>Rhabditoidea</taxon>
        <taxon>Rhabditidae</taxon>
        <taxon>Mesorhabditinae</taxon>
        <taxon>Mesorhabditis</taxon>
    </lineage>
</organism>
<reference evidence="2" key="1">
    <citation type="submission" date="2023-06" db="EMBL/GenBank/DDBJ databases">
        <authorList>
            <person name="Delattre M."/>
        </authorList>
    </citation>
    <scope>NUCLEOTIDE SEQUENCE</scope>
    <source>
        <strain evidence="2">AF72</strain>
    </source>
</reference>
<evidence type="ECO:0000313" key="2">
    <source>
        <dbReference type="EMBL" id="CAJ0568706.1"/>
    </source>
</evidence>
<feature type="non-terminal residue" evidence="2">
    <location>
        <position position="1"/>
    </location>
</feature>
<keyword evidence="1" id="KW-0732">Signal</keyword>
<gene>
    <name evidence="2" type="ORF">MSPICULIGERA_LOCUS7220</name>
</gene>
<keyword evidence="3" id="KW-1185">Reference proteome</keyword>